<dbReference type="Pfam" id="PF03929">
    <property type="entry name" value="PepSY_TM"/>
    <property type="match status" value="1"/>
</dbReference>
<keyword evidence="1" id="KW-1133">Transmembrane helix</keyword>
<feature type="transmembrane region" description="Helical" evidence="1">
    <location>
        <begin position="257"/>
        <end position="278"/>
    </location>
</feature>
<feature type="transmembrane region" description="Helical" evidence="1">
    <location>
        <begin position="21"/>
        <end position="43"/>
    </location>
</feature>
<feature type="transmembrane region" description="Helical" evidence="1">
    <location>
        <begin position="213"/>
        <end position="237"/>
    </location>
</feature>
<organism evidence="2 3">
    <name type="scientific">Oleispira antarctica</name>
    <dbReference type="NCBI Taxonomy" id="188908"/>
    <lineage>
        <taxon>Bacteria</taxon>
        <taxon>Pseudomonadati</taxon>
        <taxon>Pseudomonadota</taxon>
        <taxon>Gammaproteobacteria</taxon>
        <taxon>Oceanospirillales</taxon>
        <taxon>Oceanospirillaceae</taxon>
        <taxon>Oleispira</taxon>
    </lineage>
</organism>
<keyword evidence="1" id="KW-0472">Membrane</keyword>
<name>A0A1Y5HY11_OLEAN</name>
<dbReference type="AlphaFoldDB" id="A0A1Y5HY11"/>
<evidence type="ECO:0000313" key="3">
    <source>
        <dbReference type="Proteomes" id="UP000227088"/>
    </source>
</evidence>
<evidence type="ECO:0008006" key="4">
    <source>
        <dbReference type="Google" id="ProtNLM"/>
    </source>
</evidence>
<dbReference type="PANTHER" id="PTHR34219:SF6">
    <property type="entry name" value="BLR3280 PROTEIN"/>
    <property type="match status" value="1"/>
</dbReference>
<dbReference type="Proteomes" id="UP000227088">
    <property type="component" value="Unassembled WGS sequence"/>
</dbReference>
<feature type="transmembrane region" description="Helical" evidence="1">
    <location>
        <begin position="458"/>
        <end position="477"/>
    </location>
</feature>
<dbReference type="EMBL" id="MABE01000242">
    <property type="protein sequence ID" value="OUS40804.1"/>
    <property type="molecule type" value="Genomic_DNA"/>
</dbReference>
<gene>
    <name evidence="2" type="ORF">A9R00_04110</name>
</gene>
<dbReference type="PANTHER" id="PTHR34219">
    <property type="entry name" value="IRON-REGULATED INNER MEMBRANE PROTEIN-RELATED"/>
    <property type="match status" value="1"/>
</dbReference>
<reference evidence="3" key="1">
    <citation type="journal article" date="2017" name="Proc. Natl. Acad. Sci. U.S.A.">
        <title>Simulation of Deepwater Horizon oil plume reveals substrate specialization within a complex community of hydrocarbon degraders.</title>
        <authorList>
            <person name="Hu P."/>
            <person name="Dubinsky E.A."/>
            <person name="Probst A.J."/>
            <person name="Wang J."/>
            <person name="Sieber C.M.K."/>
            <person name="Tom L.M."/>
            <person name="Gardinali P."/>
            <person name="Banfield J.F."/>
            <person name="Atlas R.M."/>
            <person name="Andersen G.L."/>
        </authorList>
    </citation>
    <scope>NUCLEOTIDE SEQUENCE [LARGE SCALE GENOMIC DNA]</scope>
</reference>
<dbReference type="InterPro" id="IPR005625">
    <property type="entry name" value="PepSY-ass_TM"/>
</dbReference>
<evidence type="ECO:0000313" key="2">
    <source>
        <dbReference type="EMBL" id="OUS40804.1"/>
    </source>
</evidence>
<proteinExistence type="predicted"/>
<accession>A0A1Y5HY11</accession>
<evidence type="ECO:0000256" key="1">
    <source>
        <dbReference type="SAM" id="Phobius"/>
    </source>
</evidence>
<protein>
    <recommendedName>
        <fullName evidence="4">Peptidase</fullName>
    </recommendedName>
</protein>
<sequence>MMKNFKVMKKLKKYTYLLHRYLGIILAPIILLWSFSGLVMMYVPYPKLAEVERLQLLPEIVDFSCCNADFYEQILPVNIQGLSIEMLNNEPIIKLESTRSGNTSYHLNSQTLLAEIDQQMALSIAKAALPSGIESIENIEKIEQDQWTVYSKYNKHRPLFKVSFADEESSQLYVSSKSGEVVQLTTAFQRNWSWVGAVTHWLYPTFLRKHTSLWYWLVIWLTIFSLVLLMTGVWLGIKQLKKRKNKPLSPYRGMRLVHHWGGVIISAILFSFLLSGLLSMNPWGVLESKRFSTDSVLGKQAGRLAVIDSLTNLPNTLWQTGFVSLKLSPWNNEVYWLAADTKGAVIRYDKNFSISKLPQTELTAAGNKLSGGADITQGLIWQEDEYYYAHKDNIELPIWKVERVNGESTELFYLSPSTGEMRKNIDNNGRIYRWLFKALHRWDFSQSIRQRPVWDFSLVPFMLFLILFSFSGCYIAVQRLRSKF</sequence>
<comment type="caution">
    <text evidence="2">The sequence shown here is derived from an EMBL/GenBank/DDBJ whole genome shotgun (WGS) entry which is preliminary data.</text>
</comment>
<keyword evidence="1" id="KW-0812">Transmembrane</keyword>